<dbReference type="CDD" id="cd06580">
    <property type="entry name" value="TM_PBP1_transp_TpRbsC_like"/>
    <property type="match status" value="1"/>
</dbReference>
<keyword evidence="3 6" id="KW-0812">Transmembrane</keyword>
<dbReference type="PROSITE" id="PS51257">
    <property type="entry name" value="PROKAR_LIPOPROTEIN"/>
    <property type="match status" value="1"/>
</dbReference>
<dbReference type="KEGG" id="ksc:CD178_02120"/>
<keyword evidence="8" id="KW-1185">Reference proteome</keyword>
<evidence type="ECO:0000256" key="1">
    <source>
        <dbReference type="ARBA" id="ARBA00004651"/>
    </source>
</evidence>
<feature type="transmembrane region" description="Helical" evidence="6">
    <location>
        <begin position="316"/>
        <end position="334"/>
    </location>
</feature>
<comment type="subcellular location">
    <subcellularLocation>
        <location evidence="1">Cell membrane</location>
        <topology evidence="1">Multi-pass membrane protein</topology>
    </subcellularLocation>
</comment>
<evidence type="ECO:0000256" key="3">
    <source>
        <dbReference type="ARBA" id="ARBA00022692"/>
    </source>
</evidence>
<dbReference type="InterPro" id="IPR001851">
    <property type="entry name" value="ABC_transp_permease"/>
</dbReference>
<keyword evidence="5 6" id="KW-0472">Membrane</keyword>
<dbReference type="PANTHER" id="PTHR47089:SF1">
    <property type="entry name" value="GUANOSINE ABC TRANSPORTER PERMEASE PROTEIN NUPP"/>
    <property type="match status" value="1"/>
</dbReference>
<feature type="transmembrane region" description="Helical" evidence="6">
    <location>
        <begin position="20"/>
        <end position="44"/>
    </location>
</feature>
<dbReference type="RefSeq" id="WP_118963065.1">
    <property type="nucleotide sequence ID" value="NZ_CP023036.1"/>
</dbReference>
<accession>A0A347WDD0</accession>
<reference evidence="7 8" key="1">
    <citation type="submission" date="2017-08" db="EMBL/GenBank/DDBJ databases">
        <title>Complete genome sequence of Gluconacetobacter saccharivorans CV1 isolated from Fermented Vinegar.</title>
        <authorList>
            <person name="Kim S.-Y."/>
        </authorList>
    </citation>
    <scope>NUCLEOTIDE SEQUENCE [LARGE SCALE GENOMIC DNA]</scope>
    <source>
        <strain evidence="7 8">CV1</strain>
    </source>
</reference>
<feature type="transmembrane region" description="Helical" evidence="6">
    <location>
        <begin position="95"/>
        <end position="113"/>
    </location>
</feature>
<dbReference type="GO" id="GO:0022857">
    <property type="term" value="F:transmembrane transporter activity"/>
    <property type="evidence" value="ECO:0007669"/>
    <property type="project" value="InterPro"/>
</dbReference>
<name>A0A347WDD0_9PROT</name>
<evidence type="ECO:0000256" key="2">
    <source>
        <dbReference type="ARBA" id="ARBA00022475"/>
    </source>
</evidence>
<dbReference type="EMBL" id="CP023036">
    <property type="protein sequence ID" value="AXY22873.1"/>
    <property type="molecule type" value="Genomic_DNA"/>
</dbReference>
<dbReference type="AlphaFoldDB" id="A0A347WDD0"/>
<dbReference type="GO" id="GO:0005886">
    <property type="term" value="C:plasma membrane"/>
    <property type="evidence" value="ECO:0007669"/>
    <property type="project" value="UniProtKB-SubCell"/>
</dbReference>
<feature type="transmembrane region" description="Helical" evidence="6">
    <location>
        <begin position="119"/>
        <end position="138"/>
    </location>
</feature>
<dbReference type="PANTHER" id="PTHR47089">
    <property type="entry name" value="ABC TRANSPORTER, PERMEASE PROTEIN"/>
    <property type="match status" value="1"/>
</dbReference>
<evidence type="ECO:0000256" key="5">
    <source>
        <dbReference type="ARBA" id="ARBA00023136"/>
    </source>
</evidence>
<feature type="transmembrane region" description="Helical" evidence="6">
    <location>
        <begin position="64"/>
        <end position="88"/>
    </location>
</feature>
<dbReference type="OrthoDB" id="9809785at2"/>
<feature type="transmembrane region" description="Helical" evidence="6">
    <location>
        <begin position="193"/>
        <end position="212"/>
    </location>
</feature>
<keyword evidence="4 6" id="KW-1133">Transmembrane helix</keyword>
<dbReference type="Pfam" id="PF02653">
    <property type="entry name" value="BPD_transp_2"/>
    <property type="match status" value="1"/>
</dbReference>
<sequence length="359" mass="37548">MATRAFQRLPTAPAGRILMLRLVAIILSLFIIACVLALSGHSPLMLAELIIHSTLGSRFGLEDLALFMCPLLLTGAAVTVCGTIGLWNIGAEGQFYAGAIAATGVALGVHGSALAVLPLMTIAGIVGGMAWITVPTLARAYAGVNEIITTLLLNFIASLLTYYLTTGPWRDRISGAQVSTQRISVSIPEMWGIVHWGFPVAIVIVIGLALVLSRTRWGYEIRIGGANPEAARYAGIPVRLRIISVMLLSGGLAGLAGMFEVAGTVHRLQGGMANNFGYLGIVVAVLARGSCLNVIPAALLMALILDSGIVMQTQQLSASVILAITGLILFMIAIGDELAHYRPLARTTPQGTAAGSKVS</sequence>
<evidence type="ECO:0000313" key="8">
    <source>
        <dbReference type="Proteomes" id="UP000264120"/>
    </source>
</evidence>
<keyword evidence="2" id="KW-1003">Cell membrane</keyword>
<feature type="transmembrane region" description="Helical" evidence="6">
    <location>
        <begin position="279"/>
        <end position="304"/>
    </location>
</feature>
<gene>
    <name evidence="7" type="ORF">CD178_02120</name>
</gene>
<evidence type="ECO:0000313" key="7">
    <source>
        <dbReference type="EMBL" id="AXY22873.1"/>
    </source>
</evidence>
<feature type="transmembrane region" description="Helical" evidence="6">
    <location>
        <begin position="240"/>
        <end position="259"/>
    </location>
</feature>
<evidence type="ECO:0000256" key="4">
    <source>
        <dbReference type="ARBA" id="ARBA00022989"/>
    </source>
</evidence>
<protein>
    <submittedName>
        <fullName evidence="7">Branched-chain amino acid transport system / permease component</fullName>
    </submittedName>
</protein>
<dbReference type="Proteomes" id="UP000264120">
    <property type="component" value="Chromosome"/>
</dbReference>
<evidence type="ECO:0000256" key="6">
    <source>
        <dbReference type="SAM" id="Phobius"/>
    </source>
</evidence>
<organism evidence="7 8">
    <name type="scientific">Komagataeibacter saccharivorans</name>
    <dbReference type="NCBI Taxonomy" id="265959"/>
    <lineage>
        <taxon>Bacteria</taxon>
        <taxon>Pseudomonadati</taxon>
        <taxon>Pseudomonadota</taxon>
        <taxon>Alphaproteobacteria</taxon>
        <taxon>Acetobacterales</taxon>
        <taxon>Acetobacteraceae</taxon>
        <taxon>Komagataeibacter</taxon>
    </lineage>
</organism>
<feature type="transmembrane region" description="Helical" evidence="6">
    <location>
        <begin position="147"/>
        <end position="165"/>
    </location>
</feature>
<proteinExistence type="predicted"/>